<dbReference type="EMBL" id="FOSL01000002">
    <property type="protein sequence ID" value="SFK06070.1"/>
    <property type="molecule type" value="Genomic_DNA"/>
</dbReference>
<name>A0A1I3WFA6_9HYPH</name>
<feature type="domain" description="SnoaL-like" evidence="1">
    <location>
        <begin position="9"/>
        <end position="135"/>
    </location>
</feature>
<dbReference type="Proteomes" id="UP000323300">
    <property type="component" value="Unassembled WGS sequence"/>
</dbReference>
<protein>
    <submittedName>
        <fullName evidence="2">SnoaL-like domain-containing protein</fullName>
    </submittedName>
</protein>
<dbReference type="RefSeq" id="WP_188130326.1">
    <property type="nucleotide sequence ID" value="NZ_BSPE01000028.1"/>
</dbReference>
<keyword evidence="3" id="KW-1185">Reference proteome</keyword>
<dbReference type="InterPro" id="IPR032710">
    <property type="entry name" value="NTF2-like_dom_sf"/>
</dbReference>
<reference evidence="2 3" key="1">
    <citation type="submission" date="2016-10" db="EMBL/GenBank/DDBJ databases">
        <authorList>
            <person name="Varghese N."/>
            <person name="Submissions S."/>
        </authorList>
    </citation>
    <scope>NUCLEOTIDE SEQUENCE [LARGE SCALE GENOMIC DNA]</scope>
    <source>
        <strain evidence="2 3">DSM 21822</strain>
    </source>
</reference>
<sequence>MTGSELTTTDRFEIFEQLNLHQRLIDTPWGRESAERYADLYWPEGKFNVHDLRDSTFEGRKGMKDMFDYAHSVFPLDKWYHSMGVFEIAGEGDDATANWRWVVSWKADHIGTVSTGTYSDRFQRRNGVWKCLERTSNIDPNWPGDQFQKYIDAADKTFRAS</sequence>
<gene>
    <name evidence="2" type="ORF">SAMN04488498_102174</name>
</gene>
<organism evidence="2 3">
    <name type="scientific">Neomesorhizobium albiziae</name>
    <dbReference type="NCBI Taxonomy" id="335020"/>
    <lineage>
        <taxon>Bacteria</taxon>
        <taxon>Pseudomonadati</taxon>
        <taxon>Pseudomonadota</taxon>
        <taxon>Alphaproteobacteria</taxon>
        <taxon>Hyphomicrobiales</taxon>
        <taxon>Phyllobacteriaceae</taxon>
        <taxon>Neomesorhizobium</taxon>
    </lineage>
</organism>
<dbReference type="SUPFAM" id="SSF54427">
    <property type="entry name" value="NTF2-like"/>
    <property type="match status" value="1"/>
</dbReference>
<dbReference type="Gene3D" id="3.10.450.50">
    <property type="match status" value="1"/>
</dbReference>
<evidence type="ECO:0000259" key="1">
    <source>
        <dbReference type="Pfam" id="PF13577"/>
    </source>
</evidence>
<accession>A0A1I3WFA6</accession>
<dbReference type="Pfam" id="PF13577">
    <property type="entry name" value="SnoaL_4"/>
    <property type="match status" value="1"/>
</dbReference>
<evidence type="ECO:0000313" key="2">
    <source>
        <dbReference type="EMBL" id="SFK06070.1"/>
    </source>
</evidence>
<dbReference type="AlphaFoldDB" id="A0A1I3WFA6"/>
<evidence type="ECO:0000313" key="3">
    <source>
        <dbReference type="Proteomes" id="UP000323300"/>
    </source>
</evidence>
<dbReference type="InterPro" id="IPR037401">
    <property type="entry name" value="SnoaL-like"/>
</dbReference>
<proteinExistence type="predicted"/>